<protein>
    <submittedName>
        <fullName evidence="2">Uncharacterized protein</fullName>
    </submittedName>
</protein>
<evidence type="ECO:0000256" key="1">
    <source>
        <dbReference type="SAM" id="MobiDB-lite"/>
    </source>
</evidence>
<sequence length="70" mass="7920">MFKRDLSATSVRDQKCKPIRKSATEPKSGSRSTVIDRYKRRKNSSCVHAGGAACESCTFQQNRNLNRDQN</sequence>
<accession>A0A4C1VPZ0</accession>
<organism evidence="2 3">
    <name type="scientific">Eumeta variegata</name>
    <name type="common">Bagworm moth</name>
    <name type="synonym">Eumeta japonica</name>
    <dbReference type="NCBI Taxonomy" id="151549"/>
    <lineage>
        <taxon>Eukaryota</taxon>
        <taxon>Metazoa</taxon>
        <taxon>Ecdysozoa</taxon>
        <taxon>Arthropoda</taxon>
        <taxon>Hexapoda</taxon>
        <taxon>Insecta</taxon>
        <taxon>Pterygota</taxon>
        <taxon>Neoptera</taxon>
        <taxon>Endopterygota</taxon>
        <taxon>Lepidoptera</taxon>
        <taxon>Glossata</taxon>
        <taxon>Ditrysia</taxon>
        <taxon>Tineoidea</taxon>
        <taxon>Psychidae</taxon>
        <taxon>Oiketicinae</taxon>
        <taxon>Eumeta</taxon>
    </lineage>
</organism>
<reference evidence="2 3" key="1">
    <citation type="journal article" date="2019" name="Commun. Biol.">
        <title>The bagworm genome reveals a unique fibroin gene that provides high tensile strength.</title>
        <authorList>
            <person name="Kono N."/>
            <person name="Nakamura H."/>
            <person name="Ohtoshi R."/>
            <person name="Tomita M."/>
            <person name="Numata K."/>
            <person name="Arakawa K."/>
        </authorList>
    </citation>
    <scope>NUCLEOTIDE SEQUENCE [LARGE SCALE GENOMIC DNA]</scope>
</reference>
<feature type="compositionally biased region" description="Basic and acidic residues" evidence="1">
    <location>
        <begin position="1"/>
        <end position="16"/>
    </location>
</feature>
<dbReference type="Proteomes" id="UP000299102">
    <property type="component" value="Unassembled WGS sequence"/>
</dbReference>
<proteinExistence type="predicted"/>
<evidence type="ECO:0000313" key="2">
    <source>
        <dbReference type="EMBL" id="GBP40239.1"/>
    </source>
</evidence>
<name>A0A4C1VPZ0_EUMVA</name>
<feature type="region of interest" description="Disordered" evidence="1">
    <location>
        <begin position="1"/>
        <end position="37"/>
    </location>
</feature>
<dbReference type="EMBL" id="BGZK01000378">
    <property type="protein sequence ID" value="GBP40239.1"/>
    <property type="molecule type" value="Genomic_DNA"/>
</dbReference>
<dbReference type="AlphaFoldDB" id="A0A4C1VPZ0"/>
<gene>
    <name evidence="2" type="ORF">EVAR_37640_1</name>
</gene>
<comment type="caution">
    <text evidence="2">The sequence shown here is derived from an EMBL/GenBank/DDBJ whole genome shotgun (WGS) entry which is preliminary data.</text>
</comment>
<evidence type="ECO:0000313" key="3">
    <source>
        <dbReference type="Proteomes" id="UP000299102"/>
    </source>
</evidence>
<keyword evidence="3" id="KW-1185">Reference proteome</keyword>